<protein>
    <submittedName>
        <fullName evidence="1">Uncharacterized protein</fullName>
    </submittedName>
</protein>
<sequence>MSNITDSDFNKLKKEIMKRHLEQLQGLDLSVPINANPRQKDDPVPLSYDQLVKWTNASKAQLDKGINNKVYGGPFGSEIDFNNAFVAFMESAAMYLRDDSLVAKAVDAHRSNKNSEEAFQLLEASVSDIVKLLHPDGQSLMVGPFCGAFISKNRKTSDTAVIGVAFKA</sequence>
<accession>A0AAV5AKZ0</accession>
<organism evidence="1 2">
    <name type="scientific">Clathrus columnatus</name>
    <dbReference type="NCBI Taxonomy" id="1419009"/>
    <lineage>
        <taxon>Eukaryota</taxon>
        <taxon>Fungi</taxon>
        <taxon>Dikarya</taxon>
        <taxon>Basidiomycota</taxon>
        <taxon>Agaricomycotina</taxon>
        <taxon>Agaricomycetes</taxon>
        <taxon>Phallomycetidae</taxon>
        <taxon>Phallales</taxon>
        <taxon>Clathraceae</taxon>
        <taxon>Clathrus</taxon>
    </lineage>
</organism>
<keyword evidence="2" id="KW-1185">Reference proteome</keyword>
<dbReference type="Proteomes" id="UP001050691">
    <property type="component" value="Unassembled WGS sequence"/>
</dbReference>
<dbReference type="AlphaFoldDB" id="A0AAV5AKZ0"/>
<proteinExistence type="predicted"/>
<evidence type="ECO:0000313" key="1">
    <source>
        <dbReference type="EMBL" id="GJJ14337.1"/>
    </source>
</evidence>
<gene>
    <name evidence="1" type="ORF">Clacol_008601</name>
</gene>
<name>A0AAV5AKZ0_9AGAM</name>
<evidence type="ECO:0000313" key="2">
    <source>
        <dbReference type="Proteomes" id="UP001050691"/>
    </source>
</evidence>
<dbReference type="EMBL" id="BPWL01000009">
    <property type="protein sequence ID" value="GJJ14337.1"/>
    <property type="molecule type" value="Genomic_DNA"/>
</dbReference>
<reference evidence="1" key="1">
    <citation type="submission" date="2021-10" db="EMBL/GenBank/DDBJ databases">
        <title>De novo Genome Assembly of Clathrus columnatus (Basidiomycota, Fungi) Using Illumina and Nanopore Sequence Data.</title>
        <authorList>
            <person name="Ogiso-Tanaka E."/>
            <person name="Itagaki H."/>
            <person name="Hosoya T."/>
            <person name="Hosaka K."/>
        </authorList>
    </citation>
    <scope>NUCLEOTIDE SEQUENCE</scope>
    <source>
        <strain evidence="1">MO-923</strain>
    </source>
</reference>
<comment type="caution">
    <text evidence="1">The sequence shown here is derived from an EMBL/GenBank/DDBJ whole genome shotgun (WGS) entry which is preliminary data.</text>
</comment>